<gene>
    <name evidence="2" type="ORF">Tci_915901</name>
</gene>
<evidence type="ECO:0000313" key="2">
    <source>
        <dbReference type="EMBL" id="GFD43932.1"/>
    </source>
</evidence>
<accession>A0A699W7D7</accession>
<sequence length="145" mass="15657">QDAKITLVDEAQGRMHDAKMFRVDDLEGNEVFVDVREKTVEKEVSTAGLVTTAGEVVTAASVEDSVAPTTTTIADVDDDLTLAKTLIAIKPAKPNVISTAITTPRAKGFVFHEQVQAHKPTVSSSKDKGKAKMIEPEKPLKKKDQ</sequence>
<evidence type="ECO:0000256" key="1">
    <source>
        <dbReference type="SAM" id="MobiDB-lite"/>
    </source>
</evidence>
<protein>
    <submittedName>
        <fullName evidence="2">Uncharacterized protein</fullName>
    </submittedName>
</protein>
<feature type="non-terminal residue" evidence="2">
    <location>
        <position position="1"/>
    </location>
</feature>
<proteinExistence type="predicted"/>
<name>A0A699W7D7_TANCI</name>
<organism evidence="2">
    <name type="scientific">Tanacetum cinerariifolium</name>
    <name type="common">Dalmatian daisy</name>
    <name type="synonym">Chrysanthemum cinerariifolium</name>
    <dbReference type="NCBI Taxonomy" id="118510"/>
    <lineage>
        <taxon>Eukaryota</taxon>
        <taxon>Viridiplantae</taxon>
        <taxon>Streptophyta</taxon>
        <taxon>Embryophyta</taxon>
        <taxon>Tracheophyta</taxon>
        <taxon>Spermatophyta</taxon>
        <taxon>Magnoliopsida</taxon>
        <taxon>eudicotyledons</taxon>
        <taxon>Gunneridae</taxon>
        <taxon>Pentapetalae</taxon>
        <taxon>asterids</taxon>
        <taxon>campanulids</taxon>
        <taxon>Asterales</taxon>
        <taxon>Asteraceae</taxon>
        <taxon>Asteroideae</taxon>
        <taxon>Anthemideae</taxon>
        <taxon>Anthemidinae</taxon>
        <taxon>Tanacetum</taxon>
    </lineage>
</organism>
<feature type="non-terminal residue" evidence="2">
    <location>
        <position position="145"/>
    </location>
</feature>
<dbReference type="EMBL" id="BKCJ011609547">
    <property type="protein sequence ID" value="GFD43932.1"/>
    <property type="molecule type" value="Genomic_DNA"/>
</dbReference>
<dbReference type="AlphaFoldDB" id="A0A699W7D7"/>
<reference evidence="2" key="1">
    <citation type="journal article" date="2019" name="Sci. Rep.">
        <title>Draft genome of Tanacetum cinerariifolium, the natural source of mosquito coil.</title>
        <authorList>
            <person name="Yamashiro T."/>
            <person name="Shiraishi A."/>
            <person name="Satake H."/>
            <person name="Nakayama K."/>
        </authorList>
    </citation>
    <scope>NUCLEOTIDE SEQUENCE</scope>
</reference>
<comment type="caution">
    <text evidence="2">The sequence shown here is derived from an EMBL/GenBank/DDBJ whole genome shotgun (WGS) entry which is preliminary data.</text>
</comment>
<feature type="region of interest" description="Disordered" evidence="1">
    <location>
        <begin position="116"/>
        <end position="145"/>
    </location>
</feature>
<feature type="compositionally biased region" description="Basic and acidic residues" evidence="1">
    <location>
        <begin position="125"/>
        <end position="145"/>
    </location>
</feature>